<dbReference type="InterPro" id="IPR036615">
    <property type="entry name" value="Mur_ligase_C_dom_sf"/>
</dbReference>
<dbReference type="EMBL" id="AP021858">
    <property type="protein sequence ID" value="BBO24706.1"/>
    <property type="molecule type" value="Genomic_DNA"/>
</dbReference>
<protein>
    <recommendedName>
        <fullName evidence="10 11">UDP-N-acetylmuramoyl-tripeptide--D-alanyl-D-alanine ligase</fullName>
        <ecNumber evidence="10 11">6.3.2.10</ecNumber>
    </recommendedName>
    <alternativeName>
        <fullName evidence="10">D-alanyl-D-alanine-adding enzyme</fullName>
    </alternativeName>
</protein>
<evidence type="ECO:0000256" key="11">
    <source>
        <dbReference type="RuleBase" id="RU004136"/>
    </source>
</evidence>
<evidence type="ECO:0000256" key="2">
    <source>
        <dbReference type="ARBA" id="ARBA00022598"/>
    </source>
</evidence>
<evidence type="ECO:0000259" key="14">
    <source>
        <dbReference type="Pfam" id="PF08245"/>
    </source>
</evidence>
<dbReference type="Gene3D" id="3.40.1390.10">
    <property type="entry name" value="MurE/MurF, N-terminal domain"/>
    <property type="match status" value="1"/>
</dbReference>
<keyword evidence="7 10" id="KW-0573">Peptidoglycan synthesis</keyword>
<dbReference type="PANTHER" id="PTHR43024:SF1">
    <property type="entry name" value="UDP-N-ACETYLMURAMOYL-TRIPEPTIDE--D-ALANYL-D-ALANINE LIGASE"/>
    <property type="match status" value="1"/>
</dbReference>
<keyword evidence="9 10" id="KW-0961">Cell wall biogenesis/degradation</keyword>
<evidence type="ECO:0000313" key="16">
    <source>
        <dbReference type="Proteomes" id="UP000662873"/>
    </source>
</evidence>
<keyword evidence="2 10" id="KW-0436">Ligase</keyword>
<evidence type="ECO:0000259" key="12">
    <source>
        <dbReference type="Pfam" id="PF01225"/>
    </source>
</evidence>
<dbReference type="InterPro" id="IPR051046">
    <property type="entry name" value="MurCDEF_CellWall_CoF430Synth"/>
</dbReference>
<keyword evidence="6 10" id="KW-0133">Cell shape</keyword>
<dbReference type="GO" id="GO:0005737">
    <property type="term" value="C:cytoplasm"/>
    <property type="evidence" value="ECO:0007669"/>
    <property type="project" value="UniProtKB-SubCell"/>
</dbReference>
<accession>A0A809S6H2</accession>
<evidence type="ECO:0000259" key="13">
    <source>
        <dbReference type="Pfam" id="PF02875"/>
    </source>
</evidence>
<feature type="domain" description="Mur ligase central" evidence="14">
    <location>
        <begin position="105"/>
        <end position="292"/>
    </location>
</feature>
<evidence type="ECO:0000256" key="9">
    <source>
        <dbReference type="ARBA" id="ARBA00023316"/>
    </source>
</evidence>
<evidence type="ECO:0000256" key="8">
    <source>
        <dbReference type="ARBA" id="ARBA00023306"/>
    </source>
</evidence>
<evidence type="ECO:0000256" key="10">
    <source>
        <dbReference type="HAMAP-Rule" id="MF_02019"/>
    </source>
</evidence>
<evidence type="ECO:0000256" key="6">
    <source>
        <dbReference type="ARBA" id="ARBA00022960"/>
    </source>
</evidence>
<name>A0A809S6H2_9BACT</name>
<evidence type="ECO:0000256" key="5">
    <source>
        <dbReference type="ARBA" id="ARBA00022840"/>
    </source>
</evidence>
<dbReference type="SUPFAM" id="SSF63418">
    <property type="entry name" value="MurE/MurF N-terminal domain"/>
    <property type="match status" value="1"/>
</dbReference>
<keyword evidence="4 10" id="KW-0547">Nucleotide-binding</keyword>
<evidence type="ECO:0000256" key="1">
    <source>
        <dbReference type="ARBA" id="ARBA00022490"/>
    </source>
</evidence>
<reference evidence="15" key="1">
    <citation type="journal article" name="DNA Res.">
        <title>The physiological potential of anammox bacteria as revealed by their core genome structure.</title>
        <authorList>
            <person name="Okubo T."/>
            <person name="Toyoda A."/>
            <person name="Fukuhara K."/>
            <person name="Uchiyama I."/>
            <person name="Harigaya Y."/>
            <person name="Kuroiwa M."/>
            <person name="Suzuki T."/>
            <person name="Murakami Y."/>
            <person name="Suwa Y."/>
            <person name="Takami H."/>
        </authorList>
    </citation>
    <scope>NUCLEOTIDE SEQUENCE</scope>
    <source>
        <strain evidence="15">317325-2</strain>
    </source>
</reference>
<dbReference type="GO" id="GO:0005524">
    <property type="term" value="F:ATP binding"/>
    <property type="evidence" value="ECO:0007669"/>
    <property type="project" value="UniProtKB-UniRule"/>
</dbReference>
<comment type="subcellular location">
    <subcellularLocation>
        <location evidence="10 11">Cytoplasm</location>
    </subcellularLocation>
</comment>
<dbReference type="PANTHER" id="PTHR43024">
    <property type="entry name" value="UDP-N-ACETYLMURAMOYL-TRIPEPTIDE--D-ALANYL-D-ALANINE LIGASE"/>
    <property type="match status" value="1"/>
</dbReference>
<organism evidence="15 16">
    <name type="scientific">Candidatus Nitrosymbiomonas proteolyticus</name>
    <dbReference type="NCBI Taxonomy" id="2608984"/>
    <lineage>
        <taxon>Bacteria</taxon>
        <taxon>Bacillati</taxon>
        <taxon>Armatimonadota</taxon>
        <taxon>Armatimonadota incertae sedis</taxon>
        <taxon>Candidatus Nitrosymbiomonas</taxon>
    </lineage>
</organism>
<evidence type="ECO:0000256" key="3">
    <source>
        <dbReference type="ARBA" id="ARBA00022618"/>
    </source>
</evidence>
<comment type="similarity">
    <text evidence="10">Belongs to the MurCDEF family. MurF subfamily.</text>
</comment>
<feature type="domain" description="Mur ligase N-terminal catalytic" evidence="12">
    <location>
        <begin position="34"/>
        <end position="72"/>
    </location>
</feature>
<dbReference type="InterPro" id="IPR000713">
    <property type="entry name" value="Mur_ligase_N"/>
</dbReference>
<dbReference type="UniPathway" id="UPA00219"/>
<keyword evidence="8 10" id="KW-0131">Cell cycle</keyword>
<proteinExistence type="inferred from homology"/>
<dbReference type="GO" id="GO:0009252">
    <property type="term" value="P:peptidoglycan biosynthetic process"/>
    <property type="evidence" value="ECO:0007669"/>
    <property type="project" value="UniProtKB-UniRule"/>
</dbReference>
<dbReference type="Gene3D" id="3.90.190.20">
    <property type="entry name" value="Mur ligase, C-terminal domain"/>
    <property type="match status" value="1"/>
</dbReference>
<feature type="binding site" evidence="10">
    <location>
        <begin position="107"/>
        <end position="113"/>
    </location>
    <ligand>
        <name>ATP</name>
        <dbReference type="ChEBI" id="CHEBI:30616"/>
    </ligand>
</feature>
<gene>
    <name evidence="10" type="primary">murF</name>
    <name evidence="15" type="ORF">NPRO_23010</name>
</gene>
<comment type="function">
    <text evidence="10 11">Involved in cell wall formation. Catalyzes the final step in the synthesis of UDP-N-acetylmuramoyl-pentapeptide, the precursor of murein.</text>
</comment>
<comment type="catalytic activity">
    <reaction evidence="10 11">
        <text>D-alanyl-D-alanine + UDP-N-acetyl-alpha-D-muramoyl-L-alanyl-gamma-D-glutamyl-meso-2,6-diaminopimelate + ATP = UDP-N-acetyl-alpha-D-muramoyl-L-alanyl-gamma-D-glutamyl-meso-2,6-diaminopimeloyl-D-alanyl-D-alanine + ADP + phosphate + H(+)</text>
        <dbReference type="Rhea" id="RHEA:28374"/>
        <dbReference type="ChEBI" id="CHEBI:15378"/>
        <dbReference type="ChEBI" id="CHEBI:30616"/>
        <dbReference type="ChEBI" id="CHEBI:43474"/>
        <dbReference type="ChEBI" id="CHEBI:57822"/>
        <dbReference type="ChEBI" id="CHEBI:61386"/>
        <dbReference type="ChEBI" id="CHEBI:83905"/>
        <dbReference type="ChEBI" id="CHEBI:456216"/>
        <dbReference type="EC" id="6.3.2.10"/>
    </reaction>
</comment>
<dbReference type="GO" id="GO:0071555">
    <property type="term" value="P:cell wall organization"/>
    <property type="evidence" value="ECO:0007669"/>
    <property type="project" value="UniProtKB-KW"/>
</dbReference>
<dbReference type="Pfam" id="PF08245">
    <property type="entry name" value="Mur_ligase_M"/>
    <property type="match status" value="1"/>
</dbReference>
<dbReference type="KEGG" id="npy:NPRO_23010"/>
<dbReference type="Pfam" id="PF02875">
    <property type="entry name" value="Mur_ligase_C"/>
    <property type="match status" value="1"/>
</dbReference>
<dbReference type="GO" id="GO:0047480">
    <property type="term" value="F:UDP-N-acetylmuramoyl-tripeptide-D-alanyl-D-alanine ligase activity"/>
    <property type="evidence" value="ECO:0007669"/>
    <property type="project" value="UniProtKB-UniRule"/>
</dbReference>
<dbReference type="AlphaFoldDB" id="A0A809S6H2"/>
<dbReference type="GO" id="GO:0008360">
    <property type="term" value="P:regulation of cell shape"/>
    <property type="evidence" value="ECO:0007669"/>
    <property type="project" value="UniProtKB-KW"/>
</dbReference>
<feature type="domain" description="Mur ligase C-terminal" evidence="13">
    <location>
        <begin position="314"/>
        <end position="439"/>
    </location>
</feature>
<dbReference type="GO" id="GO:0051301">
    <property type="term" value="P:cell division"/>
    <property type="evidence" value="ECO:0007669"/>
    <property type="project" value="UniProtKB-KW"/>
</dbReference>
<dbReference type="InterPro" id="IPR013221">
    <property type="entry name" value="Mur_ligase_cen"/>
</dbReference>
<dbReference type="InterPro" id="IPR035911">
    <property type="entry name" value="MurE/MurF_N"/>
</dbReference>
<dbReference type="EC" id="6.3.2.10" evidence="10 11"/>
<evidence type="ECO:0000256" key="7">
    <source>
        <dbReference type="ARBA" id="ARBA00022984"/>
    </source>
</evidence>
<evidence type="ECO:0000256" key="4">
    <source>
        <dbReference type="ARBA" id="ARBA00022741"/>
    </source>
</evidence>
<dbReference type="NCBIfam" id="TIGR01143">
    <property type="entry name" value="murF"/>
    <property type="match status" value="1"/>
</dbReference>
<keyword evidence="1 10" id="KW-0963">Cytoplasm</keyword>
<keyword evidence="5 10" id="KW-0067">ATP-binding</keyword>
<dbReference type="Proteomes" id="UP000662873">
    <property type="component" value="Chromosome"/>
</dbReference>
<dbReference type="SUPFAM" id="SSF53244">
    <property type="entry name" value="MurD-like peptide ligases, peptide-binding domain"/>
    <property type="match status" value="1"/>
</dbReference>
<evidence type="ECO:0000313" key="15">
    <source>
        <dbReference type="EMBL" id="BBO24706.1"/>
    </source>
</evidence>
<dbReference type="Pfam" id="PF01225">
    <property type="entry name" value="Mur_ligase"/>
    <property type="match status" value="1"/>
</dbReference>
<dbReference type="Gene3D" id="3.40.1190.10">
    <property type="entry name" value="Mur-like, catalytic domain"/>
    <property type="match status" value="1"/>
</dbReference>
<dbReference type="SUPFAM" id="SSF53623">
    <property type="entry name" value="MurD-like peptide ligases, catalytic domain"/>
    <property type="match status" value="1"/>
</dbReference>
<dbReference type="InterPro" id="IPR004101">
    <property type="entry name" value="Mur_ligase_C"/>
</dbReference>
<dbReference type="HAMAP" id="MF_02019">
    <property type="entry name" value="MurF"/>
    <property type="match status" value="1"/>
</dbReference>
<sequence length="456" mass="47674">MRPINVYEIAAIVNGRPFAILDSALASGFAFDHREVAPGDLFICIRGSRFDGHDFAAQAIARGAAACLASRPIPGPHILVNDVVRAISLLGTEYRKRVSGEVVGVTGSYGKTSVKEFLAAALRPLGAIAKTEGNRNTELTAPLLFAQLDGAEAAVVVEMAMRGKGQIGELCRIARPTAGVVTNVGHAHLEALGSRLEIAKAKRELLEAIPNYGHGAVWAEDEFRDVLAKHVGCHLGYFGFSDSADARVESCEIVGWERSVATIRVDGERVELEVPASGKHMALNAAAALLVASRLGAPLGEAAQSLASAQLPAMRMQVLQRQGVTIVLDAYNAAPGSVAASLETLAAVPCEGKRRMVLGDMLELGRAAAELHGLVGAQIAAAGVTSALFYGPNSIQHALPAYASACANCEARSASNIDEVAAFLHSASPGDVVLVKGSRGMALERALERRPQGALT</sequence>
<comment type="pathway">
    <text evidence="10 11">Cell wall biogenesis; peptidoglycan biosynthesis.</text>
</comment>
<keyword evidence="3 10" id="KW-0132">Cell division</keyword>
<dbReference type="InterPro" id="IPR005863">
    <property type="entry name" value="UDP-N-AcMur_synth"/>
</dbReference>
<dbReference type="InterPro" id="IPR036565">
    <property type="entry name" value="Mur-like_cat_sf"/>
</dbReference>